<keyword evidence="3" id="KW-0067">ATP-binding</keyword>
<dbReference type="Gene3D" id="3.30.1490.20">
    <property type="entry name" value="ATP-grasp fold, A domain"/>
    <property type="match status" value="1"/>
</dbReference>
<dbReference type="InterPro" id="IPR011761">
    <property type="entry name" value="ATP-grasp"/>
</dbReference>
<evidence type="ECO:0000313" key="5">
    <source>
        <dbReference type="EMBL" id="UWZ34484.1"/>
    </source>
</evidence>
<evidence type="ECO:0000313" key="6">
    <source>
        <dbReference type="Proteomes" id="UP001058271"/>
    </source>
</evidence>
<organism evidence="5 6">
    <name type="scientific">Dactylosporangium roseum</name>
    <dbReference type="NCBI Taxonomy" id="47989"/>
    <lineage>
        <taxon>Bacteria</taxon>
        <taxon>Bacillati</taxon>
        <taxon>Actinomycetota</taxon>
        <taxon>Actinomycetes</taxon>
        <taxon>Micromonosporales</taxon>
        <taxon>Micromonosporaceae</taxon>
        <taxon>Dactylosporangium</taxon>
    </lineage>
</organism>
<dbReference type="EMBL" id="CP073721">
    <property type="protein sequence ID" value="UWZ34484.1"/>
    <property type="molecule type" value="Genomic_DNA"/>
</dbReference>
<keyword evidence="2 3" id="KW-0547">Nucleotide-binding</keyword>
<dbReference type="Gene3D" id="3.30.470.20">
    <property type="entry name" value="ATP-grasp fold, B domain"/>
    <property type="match status" value="1"/>
</dbReference>
<dbReference type="InterPro" id="IPR013650">
    <property type="entry name" value="ATP-grasp_succ-CoA_synth-type"/>
</dbReference>
<protein>
    <submittedName>
        <fullName evidence="5">Acetate--CoA ligase family protein</fullName>
    </submittedName>
</protein>
<dbReference type="RefSeq" id="WP_260723803.1">
    <property type="nucleotide sequence ID" value="NZ_BAAABS010000011.1"/>
</dbReference>
<evidence type="ECO:0000256" key="1">
    <source>
        <dbReference type="ARBA" id="ARBA00022598"/>
    </source>
</evidence>
<sequence>MHLTESTSKRLLAKFGIVSAVGGSAASPDEAVALLDELGGDAFIKSEVPVSGRGKLGLVHRVNSREDCARISGQLLDQVVSGYHTRTLRVEAPVERVDREVYVAVSIDGALGVPVLLVNPSGGADIESAVDRAATLLNKPLVAGQTPQLSEILGWLDREELGQGWAGVARAVQGAITMFFQLEALLVEINPLIVSGSGVIAADCKVELDNNATFRRLIEFHDDDCDDDLPRGLVELDGSIALLGLGAGITLTTMDALAAEGLAAANYCELAGGSSADVVATMVSSVGSWAIGRGGVSALVVVGSLVATPLQGVVEGLQRALASTPALASLPILVHMHASGAAARPLDEAGAAALLRGTSVSWAESIPAVVALARNLTNGGRQ</sequence>
<accession>A0ABY5Z1U8</accession>
<dbReference type="InterPro" id="IPR016102">
    <property type="entry name" value="Succinyl-CoA_synth-like"/>
</dbReference>
<dbReference type="InterPro" id="IPR013815">
    <property type="entry name" value="ATP_grasp_subdomain_1"/>
</dbReference>
<dbReference type="PIRSF" id="PIRSF001554">
    <property type="entry name" value="SucCS_beta"/>
    <property type="match status" value="1"/>
</dbReference>
<dbReference type="SUPFAM" id="SSF56059">
    <property type="entry name" value="Glutathione synthetase ATP-binding domain-like"/>
    <property type="match status" value="1"/>
</dbReference>
<dbReference type="InterPro" id="IPR005809">
    <property type="entry name" value="Succ_CoA_ligase-like_bsu"/>
</dbReference>
<reference evidence="5" key="1">
    <citation type="submission" date="2021-04" db="EMBL/GenBank/DDBJ databases">
        <title>Biosynthetic gene clusters of Dactylosporangioum roseum.</title>
        <authorList>
            <person name="Hartkoorn R.C."/>
            <person name="Beaudoing E."/>
            <person name="Hot D."/>
            <person name="Moureu S."/>
        </authorList>
    </citation>
    <scope>NUCLEOTIDE SEQUENCE</scope>
    <source>
        <strain evidence="5">NRRL B-16295</strain>
    </source>
</reference>
<dbReference type="SUPFAM" id="SSF52210">
    <property type="entry name" value="Succinyl-CoA synthetase domains"/>
    <property type="match status" value="1"/>
</dbReference>
<dbReference type="GO" id="GO:0016874">
    <property type="term" value="F:ligase activity"/>
    <property type="evidence" value="ECO:0007669"/>
    <property type="project" value="UniProtKB-KW"/>
</dbReference>
<dbReference type="Proteomes" id="UP001058271">
    <property type="component" value="Chromosome"/>
</dbReference>
<dbReference type="Gene3D" id="3.40.50.261">
    <property type="entry name" value="Succinyl-CoA synthetase domains"/>
    <property type="match status" value="1"/>
</dbReference>
<dbReference type="PROSITE" id="PS50975">
    <property type="entry name" value="ATP_GRASP"/>
    <property type="match status" value="1"/>
</dbReference>
<dbReference type="Pfam" id="PF08442">
    <property type="entry name" value="ATP-grasp_2"/>
    <property type="match status" value="1"/>
</dbReference>
<evidence type="ECO:0000256" key="3">
    <source>
        <dbReference type="PROSITE-ProRule" id="PRU00409"/>
    </source>
</evidence>
<evidence type="ECO:0000259" key="4">
    <source>
        <dbReference type="PROSITE" id="PS50975"/>
    </source>
</evidence>
<keyword evidence="1 5" id="KW-0436">Ligase</keyword>
<name>A0ABY5Z1U8_9ACTN</name>
<proteinExistence type="predicted"/>
<dbReference type="PANTHER" id="PTHR11815:SF10">
    <property type="entry name" value="SUCCINATE--COA LIGASE [GDP-FORMING] SUBUNIT BETA, MITOCHONDRIAL"/>
    <property type="match status" value="1"/>
</dbReference>
<dbReference type="PANTHER" id="PTHR11815">
    <property type="entry name" value="SUCCINYL-COA SYNTHETASE BETA CHAIN"/>
    <property type="match status" value="1"/>
</dbReference>
<evidence type="ECO:0000256" key="2">
    <source>
        <dbReference type="ARBA" id="ARBA00022741"/>
    </source>
</evidence>
<gene>
    <name evidence="5" type="ORF">Drose_25045</name>
</gene>
<feature type="domain" description="ATP-grasp" evidence="4">
    <location>
        <begin position="9"/>
        <end position="219"/>
    </location>
</feature>
<keyword evidence="6" id="KW-1185">Reference proteome</keyword>